<gene>
    <name evidence="1" type="ORF">HAX54_039121</name>
</gene>
<feature type="non-terminal residue" evidence="1">
    <location>
        <position position="1"/>
    </location>
</feature>
<name>A0ABS8VP76_DATST</name>
<comment type="caution">
    <text evidence="1">The sequence shown here is derived from an EMBL/GenBank/DDBJ whole genome shotgun (WGS) entry which is preliminary data.</text>
</comment>
<evidence type="ECO:0000313" key="1">
    <source>
        <dbReference type="EMBL" id="MCE0481403.1"/>
    </source>
</evidence>
<dbReference type="Proteomes" id="UP000823775">
    <property type="component" value="Unassembled WGS sequence"/>
</dbReference>
<protein>
    <submittedName>
        <fullName evidence="1">Uncharacterized protein</fullName>
    </submittedName>
</protein>
<dbReference type="EMBL" id="JACEIK010005394">
    <property type="protein sequence ID" value="MCE0481403.1"/>
    <property type="molecule type" value="Genomic_DNA"/>
</dbReference>
<accession>A0ABS8VP76</accession>
<evidence type="ECO:0000313" key="2">
    <source>
        <dbReference type="Proteomes" id="UP000823775"/>
    </source>
</evidence>
<sequence>YLVQNTGYHQSLVLGHVTITVGGANPLGHEVQLPLSLHCEVSSLDASMGDAPIIDALLFSATNIFTNHDLFPSTSLAQNISSGGLGDPITLLTEGMLMLKVLHRT</sequence>
<organism evidence="1 2">
    <name type="scientific">Datura stramonium</name>
    <name type="common">Jimsonweed</name>
    <name type="synonym">Common thornapple</name>
    <dbReference type="NCBI Taxonomy" id="4076"/>
    <lineage>
        <taxon>Eukaryota</taxon>
        <taxon>Viridiplantae</taxon>
        <taxon>Streptophyta</taxon>
        <taxon>Embryophyta</taxon>
        <taxon>Tracheophyta</taxon>
        <taxon>Spermatophyta</taxon>
        <taxon>Magnoliopsida</taxon>
        <taxon>eudicotyledons</taxon>
        <taxon>Gunneridae</taxon>
        <taxon>Pentapetalae</taxon>
        <taxon>asterids</taxon>
        <taxon>lamiids</taxon>
        <taxon>Solanales</taxon>
        <taxon>Solanaceae</taxon>
        <taxon>Solanoideae</taxon>
        <taxon>Datureae</taxon>
        <taxon>Datura</taxon>
    </lineage>
</organism>
<proteinExistence type="predicted"/>
<reference evidence="1 2" key="1">
    <citation type="journal article" date="2021" name="BMC Genomics">
        <title>Datura genome reveals duplications of psychoactive alkaloid biosynthetic genes and high mutation rate following tissue culture.</title>
        <authorList>
            <person name="Rajewski A."/>
            <person name="Carter-House D."/>
            <person name="Stajich J."/>
            <person name="Litt A."/>
        </authorList>
    </citation>
    <scope>NUCLEOTIDE SEQUENCE [LARGE SCALE GENOMIC DNA]</scope>
    <source>
        <strain evidence="1">AR-01</strain>
    </source>
</reference>
<keyword evidence="2" id="KW-1185">Reference proteome</keyword>